<keyword evidence="3" id="KW-1185">Reference proteome</keyword>
<dbReference type="RefSeq" id="WP_073278371.1">
    <property type="nucleotide sequence ID" value="NZ_FRAC01000020.1"/>
</dbReference>
<dbReference type="EMBL" id="FRAC01000020">
    <property type="protein sequence ID" value="SHK95294.1"/>
    <property type="molecule type" value="Genomic_DNA"/>
</dbReference>
<dbReference type="Pfam" id="PF02645">
    <property type="entry name" value="DegV"/>
    <property type="match status" value="1"/>
</dbReference>
<dbReference type="PROSITE" id="PS51482">
    <property type="entry name" value="DEGV"/>
    <property type="match status" value="1"/>
</dbReference>
<dbReference type="InterPro" id="IPR003797">
    <property type="entry name" value="DegV"/>
</dbReference>
<reference evidence="2 3" key="1">
    <citation type="submission" date="2016-11" db="EMBL/GenBank/DDBJ databases">
        <authorList>
            <person name="Jaros S."/>
            <person name="Januszkiewicz K."/>
            <person name="Wedrychowicz H."/>
        </authorList>
    </citation>
    <scope>NUCLEOTIDE SEQUENCE [LARGE SCALE GENOMIC DNA]</scope>
    <source>
        <strain evidence="2 3">DSM 15929</strain>
    </source>
</reference>
<dbReference type="InterPro" id="IPR050270">
    <property type="entry name" value="DegV_domain_contain"/>
</dbReference>
<evidence type="ECO:0000313" key="2">
    <source>
        <dbReference type="EMBL" id="SHK95294.1"/>
    </source>
</evidence>
<sequence>MKNKTDFAILVDSGCDVPIEYQEKYPIYVLPLYINYNNTLYKDRIDITPEEVYEKLEFEIPKTSLPSYQETADTFEKIYEDGYSKIIAIHISRNLSGTLNLVRLVSEEYKEKGILTFTFDTKNIAIGSGMYAIFTAKHIDAGKNYEDTVQLLKSAYGKSRLFFCVETLEFLYKGGRIGRAASLAGSVLNLKPIITCDEEGTYIIAGKERGRKKCIEKAINLAEEFAVRGKKAEITIMCSGKVLGLEKIKERLEQLIPNCIVTIRGQISPVLGVHVGPGLVGISIFILE</sequence>
<dbReference type="GO" id="GO:0008289">
    <property type="term" value="F:lipid binding"/>
    <property type="evidence" value="ECO:0007669"/>
    <property type="project" value="UniProtKB-KW"/>
</dbReference>
<evidence type="ECO:0000313" key="3">
    <source>
        <dbReference type="Proteomes" id="UP000184386"/>
    </source>
</evidence>
<protein>
    <submittedName>
        <fullName evidence="2">EDD domain protein, DegV family</fullName>
    </submittedName>
</protein>
<dbReference type="Gene3D" id="3.40.50.10170">
    <property type="match status" value="1"/>
</dbReference>
<dbReference type="AlphaFoldDB" id="A0A1M6WNW5"/>
<proteinExistence type="predicted"/>
<dbReference type="SUPFAM" id="SSF82549">
    <property type="entry name" value="DAK1/DegV-like"/>
    <property type="match status" value="1"/>
</dbReference>
<dbReference type="STRING" id="1121322.SAMN02745136_03751"/>
<keyword evidence="1" id="KW-0446">Lipid-binding</keyword>
<dbReference type="Gene3D" id="3.30.1180.10">
    <property type="match status" value="1"/>
</dbReference>
<name>A0A1M6WNW5_9FIRM</name>
<gene>
    <name evidence="2" type="ORF">SAMN02745136_03751</name>
</gene>
<accession>A0A1M6WNW5</accession>
<dbReference type="PANTHER" id="PTHR33434">
    <property type="entry name" value="DEGV DOMAIN-CONTAINING PROTEIN DR_1986-RELATED"/>
    <property type="match status" value="1"/>
</dbReference>
<evidence type="ECO:0000256" key="1">
    <source>
        <dbReference type="ARBA" id="ARBA00023121"/>
    </source>
</evidence>
<dbReference type="InterPro" id="IPR043168">
    <property type="entry name" value="DegV_C"/>
</dbReference>
<dbReference type="PANTHER" id="PTHR33434:SF2">
    <property type="entry name" value="FATTY ACID-BINDING PROTEIN TM_1468"/>
    <property type="match status" value="1"/>
</dbReference>
<organism evidence="2 3">
    <name type="scientific">Anaerocolumna jejuensis DSM 15929</name>
    <dbReference type="NCBI Taxonomy" id="1121322"/>
    <lineage>
        <taxon>Bacteria</taxon>
        <taxon>Bacillati</taxon>
        <taxon>Bacillota</taxon>
        <taxon>Clostridia</taxon>
        <taxon>Lachnospirales</taxon>
        <taxon>Lachnospiraceae</taxon>
        <taxon>Anaerocolumna</taxon>
    </lineage>
</organism>
<dbReference type="NCBIfam" id="TIGR00762">
    <property type="entry name" value="DegV"/>
    <property type="match status" value="1"/>
</dbReference>
<dbReference type="Proteomes" id="UP000184386">
    <property type="component" value="Unassembled WGS sequence"/>
</dbReference>